<keyword evidence="5" id="KW-1185">Reference proteome</keyword>
<feature type="domain" description="Apple" evidence="2">
    <location>
        <begin position="339"/>
        <end position="419"/>
    </location>
</feature>
<sequence length="1002" mass="111679">MLCHKQPLLQTVFNTKPLNLLPSPSLMEAAAVGVTVAHPFKSSYRAMRWLLLLLASYGVGECSEIGDVSPFGECFGSYKPVFMRISGSFQDERGLKIKASMPACASNCRRNLNPFTDTPFPCRGFNFRPGKNPECQLFRFNNETAKARIVQSKHPSFFFQKSCLRVPPRCAESAFVFDVKRGYTLRSTSESRQAYSAEQCADICIAEQCGAFAWDDINGKCGFFNSSRRYDLYRNDSITFFENNCLNSESRCPDGRVEFFMVKRADVPSFGVSVGARTLRNCMKECVDTTLFKCKSSQFESVTGECFVSDEASDVAVSSTNLDMYEPYCSTVAKETTNCIRPYSYEKLITSRLTETANIREMKNTSVETCLSECTASKHRCRSVNYDVSKKSCYLLSKSRFDGVIPVGDDMYDYYEQACLEKENGTIDDFMLMEVNRTLRQEFRNVQLLQTGDLTTCWFSCRNATAFLCLAFAYSAARNECVVSSETVEFGENYEKFTQKSPIFDLYIRNGDFGKILTTSKPKSLEPFPTLVHDSALRQAFAGEEATIFDLTSSLFVEDNGIKERKDPAAATTVSTKLEGSSTGFSPNHLARDKSVGVKKEMYSGSRESLGPNTSEYDLKNNILTADPELQQLSDYESIPRLALPSERIGFVEPEKVKVRAECHETGMNVSFNLDGKHEQYTGAVYAAERFEQCRIFLRSSKQFAIFIPRPQHNTWCNALEIDKVMSVVIVMSNDRVLPHDVTTKDDLFFHVTCNYSTPMINKIRQGIVVGGPSPVAITSKELNRHIFLQIMKKGRPVDSVFIGEALVARVESDISPERLRVMECTAHRVGGSGPPTSVTLLADGCALLPSLMAPMQMGKQGWESTLSAFRIDGSEQVDIVCLVAVCPDEGCPNVICPPSKDRRSRSLAEKHPIRVDHRLIVKARAADSFQKDSRTFPEVCLQPTVYLSGLGLLALSLAALAVSLCVGAKRRSDSVEDLLSISQVSTQQKDVGAKYIKTLSL</sequence>
<evidence type="ECO:0008006" key="6">
    <source>
        <dbReference type="Google" id="ProtNLM"/>
    </source>
</evidence>
<evidence type="ECO:0000313" key="5">
    <source>
        <dbReference type="Proteomes" id="UP001303046"/>
    </source>
</evidence>
<accession>A0ABR1DHP1</accession>
<keyword evidence="1" id="KW-0812">Transmembrane</keyword>
<dbReference type="InterPro" id="IPR003609">
    <property type="entry name" value="Pan_app"/>
</dbReference>
<dbReference type="Gene3D" id="3.50.4.10">
    <property type="entry name" value="Hepatocyte Growth Factor"/>
    <property type="match status" value="4"/>
</dbReference>
<dbReference type="PANTHER" id="PTHR47327">
    <property type="entry name" value="FI18240P1-RELATED"/>
    <property type="match status" value="1"/>
</dbReference>
<dbReference type="PANTHER" id="PTHR47327:SF19">
    <property type="entry name" value="CUTICLIN-LIKE"/>
    <property type="match status" value="1"/>
</dbReference>
<name>A0ABR1DHP1_NECAM</name>
<feature type="domain" description="Apple" evidence="2">
    <location>
        <begin position="170"/>
        <end position="245"/>
    </location>
</feature>
<dbReference type="EMBL" id="JAVFWL010000004">
    <property type="protein sequence ID" value="KAK6749998.1"/>
    <property type="molecule type" value="Genomic_DNA"/>
</dbReference>
<dbReference type="Proteomes" id="UP001303046">
    <property type="component" value="Unassembled WGS sequence"/>
</dbReference>
<evidence type="ECO:0000259" key="3">
    <source>
        <dbReference type="PROSITE" id="PS51034"/>
    </source>
</evidence>
<dbReference type="CDD" id="cd01099">
    <property type="entry name" value="PAN_AP_HGF"/>
    <property type="match status" value="1"/>
</dbReference>
<feature type="domain" description="Apple" evidence="2">
    <location>
        <begin position="252"/>
        <end position="329"/>
    </location>
</feature>
<feature type="domain" description="Apple" evidence="2">
    <location>
        <begin position="74"/>
        <end position="163"/>
    </location>
</feature>
<proteinExistence type="predicted"/>
<evidence type="ECO:0000256" key="1">
    <source>
        <dbReference type="SAM" id="Phobius"/>
    </source>
</evidence>
<dbReference type="SMART" id="SM00241">
    <property type="entry name" value="ZP"/>
    <property type="match status" value="1"/>
</dbReference>
<dbReference type="InterPro" id="IPR052774">
    <property type="entry name" value="Celegans_DevNeuronal_Protein"/>
</dbReference>
<feature type="domain" description="ZP" evidence="3">
    <location>
        <begin position="662"/>
        <end position="904"/>
    </location>
</feature>
<feature type="transmembrane region" description="Helical" evidence="1">
    <location>
        <begin position="946"/>
        <end position="967"/>
    </location>
</feature>
<dbReference type="PROSITE" id="PS50948">
    <property type="entry name" value="PAN"/>
    <property type="match status" value="4"/>
</dbReference>
<comment type="caution">
    <text evidence="4">The sequence shown here is derived from an EMBL/GenBank/DDBJ whole genome shotgun (WGS) entry which is preliminary data.</text>
</comment>
<dbReference type="PROSITE" id="PS51034">
    <property type="entry name" value="ZP_2"/>
    <property type="match status" value="1"/>
</dbReference>
<evidence type="ECO:0000313" key="4">
    <source>
        <dbReference type="EMBL" id="KAK6749998.1"/>
    </source>
</evidence>
<reference evidence="4 5" key="1">
    <citation type="submission" date="2023-08" db="EMBL/GenBank/DDBJ databases">
        <title>A Necator americanus chromosomal reference genome.</title>
        <authorList>
            <person name="Ilik V."/>
            <person name="Petrzelkova K.J."/>
            <person name="Pardy F."/>
            <person name="Fuh T."/>
            <person name="Niatou-Singa F.S."/>
            <person name="Gouil Q."/>
            <person name="Baker L."/>
            <person name="Ritchie M.E."/>
            <person name="Jex A.R."/>
            <person name="Gazzola D."/>
            <person name="Li H."/>
            <person name="Toshio Fujiwara R."/>
            <person name="Zhan B."/>
            <person name="Aroian R.V."/>
            <person name="Pafco B."/>
            <person name="Schwarz E.M."/>
        </authorList>
    </citation>
    <scope>NUCLEOTIDE SEQUENCE [LARGE SCALE GENOMIC DNA]</scope>
    <source>
        <strain evidence="4 5">Aroian</strain>
        <tissue evidence="4">Whole animal</tissue>
    </source>
</reference>
<dbReference type="InterPro" id="IPR001507">
    <property type="entry name" value="ZP_dom"/>
</dbReference>
<evidence type="ECO:0000259" key="2">
    <source>
        <dbReference type="PROSITE" id="PS50948"/>
    </source>
</evidence>
<gene>
    <name evidence="4" type="primary">Necator_chrIV.g15457</name>
    <name evidence="4" type="ORF">RB195_002162</name>
</gene>
<organism evidence="4 5">
    <name type="scientific">Necator americanus</name>
    <name type="common">Human hookworm</name>
    <dbReference type="NCBI Taxonomy" id="51031"/>
    <lineage>
        <taxon>Eukaryota</taxon>
        <taxon>Metazoa</taxon>
        <taxon>Ecdysozoa</taxon>
        <taxon>Nematoda</taxon>
        <taxon>Chromadorea</taxon>
        <taxon>Rhabditida</taxon>
        <taxon>Rhabditina</taxon>
        <taxon>Rhabditomorpha</taxon>
        <taxon>Strongyloidea</taxon>
        <taxon>Ancylostomatidae</taxon>
        <taxon>Bunostominae</taxon>
        <taxon>Necator</taxon>
    </lineage>
</organism>
<dbReference type="SMART" id="SM00473">
    <property type="entry name" value="PAN_AP"/>
    <property type="match status" value="5"/>
</dbReference>
<keyword evidence="1" id="KW-1133">Transmembrane helix</keyword>
<dbReference type="SUPFAM" id="SSF57414">
    <property type="entry name" value="Hairpin loop containing domain-like"/>
    <property type="match status" value="3"/>
</dbReference>
<dbReference type="Pfam" id="PF00024">
    <property type="entry name" value="PAN_1"/>
    <property type="match status" value="5"/>
</dbReference>
<keyword evidence="1" id="KW-0472">Membrane</keyword>
<protein>
    <recommendedName>
        <fullName evidence="6">PAN domain protein</fullName>
    </recommendedName>
</protein>